<evidence type="ECO:0000313" key="2">
    <source>
        <dbReference type="EMBL" id="MEE8658564.1"/>
    </source>
</evidence>
<accession>A0ABU7U108</accession>
<sequence>MKGDQSLFQMLTFEEVVNSLHGRIGKTKLREHLKSLPLFKGRPTHRRIGKKLLFSPEDLKVLLESLENCSASSNDQAGKRFTSAAPSAASASMRALELLTGHKRKSSALNERQSSGRKVFTAGKQQSHSRTH</sequence>
<dbReference type="EMBL" id="JAWJZY010000002">
    <property type="protein sequence ID" value="MEE8658564.1"/>
    <property type="molecule type" value="Genomic_DNA"/>
</dbReference>
<organism evidence="2 3">
    <name type="scientific">Sorlinia euscelidii</name>
    <dbReference type="NCBI Taxonomy" id="3081148"/>
    <lineage>
        <taxon>Bacteria</taxon>
        <taxon>Pseudomonadati</taxon>
        <taxon>Pseudomonadota</taxon>
        <taxon>Alphaproteobacteria</taxon>
        <taxon>Acetobacterales</taxon>
        <taxon>Acetobacteraceae</taxon>
        <taxon>Sorlinia</taxon>
    </lineage>
</organism>
<gene>
    <name evidence="2" type="ORF">DOFOFD_06020</name>
</gene>
<proteinExistence type="predicted"/>
<protein>
    <submittedName>
        <fullName evidence="2">Uncharacterized protein</fullName>
    </submittedName>
</protein>
<evidence type="ECO:0000256" key="1">
    <source>
        <dbReference type="SAM" id="MobiDB-lite"/>
    </source>
</evidence>
<dbReference type="Proteomes" id="UP001312908">
    <property type="component" value="Unassembled WGS sequence"/>
</dbReference>
<comment type="caution">
    <text evidence="2">The sequence shown here is derived from an EMBL/GenBank/DDBJ whole genome shotgun (WGS) entry which is preliminary data.</text>
</comment>
<feature type="region of interest" description="Disordered" evidence="1">
    <location>
        <begin position="95"/>
        <end position="132"/>
    </location>
</feature>
<evidence type="ECO:0000313" key="3">
    <source>
        <dbReference type="Proteomes" id="UP001312908"/>
    </source>
</evidence>
<reference evidence="2 3" key="1">
    <citation type="submission" date="2023-10" db="EMBL/GenBank/DDBJ databases">
        <title>Sorlinia euscelidii gen. nov., sp. nov., an acetic acid bacteria isolated from the gut of Euscelidius variegatus emitter.</title>
        <authorList>
            <person name="Michoud G."/>
            <person name="Marasco R."/>
            <person name="Seferji K."/>
            <person name="Gonella E."/>
            <person name="Garuglieri E."/>
            <person name="Alma A."/>
            <person name="Mapelli F."/>
            <person name="Borin S."/>
            <person name="Daffonchio D."/>
            <person name="Crotti E."/>
        </authorList>
    </citation>
    <scope>NUCLEOTIDE SEQUENCE [LARGE SCALE GENOMIC DNA]</scope>
    <source>
        <strain evidence="2 3">EV16P</strain>
    </source>
</reference>
<name>A0ABU7U108_9PROT</name>
<keyword evidence="3" id="KW-1185">Reference proteome</keyword>